<gene>
    <name evidence="1" type="ORF">CPB84DRAFT_1753076</name>
</gene>
<dbReference type="AlphaFoldDB" id="A0A9P5TFD1"/>
<evidence type="ECO:0000313" key="1">
    <source>
        <dbReference type="EMBL" id="KAF8874096.1"/>
    </source>
</evidence>
<name>A0A9P5TFD1_GYMJU</name>
<comment type="caution">
    <text evidence="1">The sequence shown here is derived from an EMBL/GenBank/DDBJ whole genome shotgun (WGS) entry which is preliminary data.</text>
</comment>
<dbReference type="OrthoDB" id="3026325at2759"/>
<accession>A0A9P5TFD1</accession>
<reference evidence="1" key="1">
    <citation type="submission" date="2020-11" db="EMBL/GenBank/DDBJ databases">
        <authorList>
            <consortium name="DOE Joint Genome Institute"/>
            <person name="Ahrendt S."/>
            <person name="Riley R."/>
            <person name="Andreopoulos W."/>
            <person name="LaButti K."/>
            <person name="Pangilinan J."/>
            <person name="Ruiz-duenas F.J."/>
            <person name="Barrasa J.M."/>
            <person name="Sanchez-Garcia M."/>
            <person name="Camarero S."/>
            <person name="Miyauchi S."/>
            <person name="Serrano A."/>
            <person name="Linde D."/>
            <person name="Babiker R."/>
            <person name="Drula E."/>
            <person name="Ayuso-Fernandez I."/>
            <person name="Pacheco R."/>
            <person name="Padilla G."/>
            <person name="Ferreira P."/>
            <person name="Barriuso J."/>
            <person name="Kellner H."/>
            <person name="Castanera R."/>
            <person name="Alfaro M."/>
            <person name="Ramirez L."/>
            <person name="Pisabarro A.G."/>
            <person name="Kuo A."/>
            <person name="Tritt A."/>
            <person name="Lipzen A."/>
            <person name="He G."/>
            <person name="Yan M."/>
            <person name="Ng V."/>
            <person name="Cullen D."/>
            <person name="Martin F."/>
            <person name="Rosso M.-N."/>
            <person name="Henrissat B."/>
            <person name="Hibbett D."/>
            <person name="Martinez A.T."/>
            <person name="Grigoriev I.V."/>
        </authorList>
    </citation>
    <scope>NUCLEOTIDE SEQUENCE</scope>
    <source>
        <strain evidence="1">AH 44721</strain>
    </source>
</reference>
<dbReference type="Proteomes" id="UP000724874">
    <property type="component" value="Unassembled WGS sequence"/>
</dbReference>
<proteinExistence type="predicted"/>
<evidence type="ECO:0000313" key="2">
    <source>
        <dbReference type="Proteomes" id="UP000724874"/>
    </source>
</evidence>
<dbReference type="EMBL" id="JADNYJ010000222">
    <property type="protein sequence ID" value="KAF8874096.1"/>
    <property type="molecule type" value="Genomic_DNA"/>
</dbReference>
<organism evidence="1 2">
    <name type="scientific">Gymnopilus junonius</name>
    <name type="common">Spectacular rustgill mushroom</name>
    <name type="synonym">Gymnopilus spectabilis subsp. junonius</name>
    <dbReference type="NCBI Taxonomy" id="109634"/>
    <lineage>
        <taxon>Eukaryota</taxon>
        <taxon>Fungi</taxon>
        <taxon>Dikarya</taxon>
        <taxon>Basidiomycota</taxon>
        <taxon>Agaricomycotina</taxon>
        <taxon>Agaricomycetes</taxon>
        <taxon>Agaricomycetidae</taxon>
        <taxon>Agaricales</taxon>
        <taxon>Agaricineae</taxon>
        <taxon>Hymenogastraceae</taxon>
        <taxon>Gymnopilus</taxon>
    </lineage>
</organism>
<sequence>MFSVPPEVIAGGELENAVDPGDFFTLQSFEDLCTYLFLGPKQYPNTEEFLINILKLSSFLDIEDGVAYTVDAFERRGCLFHPALQLSLAKCYDIASWVEPAFRKLIYIDLSEFSLEHSLLLGVQVNYYLGQARNRISQLYRAMAYQAPDVVHEFTCTRQLSCEVAWKNEWEKFAKHLVHPEVVITGTEVANHLRT</sequence>
<keyword evidence="2" id="KW-1185">Reference proteome</keyword>
<protein>
    <submittedName>
        <fullName evidence="1">Uncharacterized protein</fullName>
    </submittedName>
</protein>